<name>A0A1H0Q2R7_9PSED</name>
<protein>
    <submittedName>
        <fullName evidence="5">Acyl carrier protein phosphodiesterase</fullName>
    </submittedName>
</protein>
<dbReference type="STRING" id="198616.SAMN05216193_12265"/>
<keyword evidence="1" id="KW-0444">Lipid biosynthesis</keyword>
<dbReference type="Proteomes" id="UP000242957">
    <property type="component" value="Unassembled WGS sequence"/>
</dbReference>
<dbReference type="OrthoDB" id="8442777at2"/>
<dbReference type="AlphaFoldDB" id="A0A1H0Q2R7"/>
<dbReference type="RefSeq" id="WP_084314582.1">
    <property type="nucleotide sequence ID" value="NZ_FNIJ01000022.1"/>
</dbReference>
<sequence>MNYLAHLHLGGPRPAQLLGSLYGDFVKGPLAGRFPADIEAAIRVHRRIDAFTDSHPLIHEAKLRFPAERRRLAGVLVDVFFDHCLARDWQRFSDEPLERFTHRVYGVLGETGSLPGRLAHIAPRMAAQDWLGSYVEFEVLQDVMSGMARRLSRPALLDGAWDELVFLYEPLSADFRAFYPELQDYVGGLPEVRDGLDIYQAS</sequence>
<dbReference type="Pfam" id="PF04336">
    <property type="entry name" value="ACP_PD"/>
    <property type="match status" value="1"/>
</dbReference>
<evidence type="ECO:0000313" key="5">
    <source>
        <dbReference type="EMBL" id="SDP10958.1"/>
    </source>
</evidence>
<dbReference type="PANTHER" id="PTHR38764">
    <property type="entry name" value="ACYL CARRIER PROTEIN PHOSPHODIESTERASE"/>
    <property type="match status" value="1"/>
</dbReference>
<reference evidence="6" key="1">
    <citation type="submission" date="2016-10" db="EMBL/GenBank/DDBJ databases">
        <authorList>
            <person name="Varghese N."/>
            <person name="Submissions S."/>
        </authorList>
    </citation>
    <scope>NUCLEOTIDE SEQUENCE [LARGE SCALE GENOMIC DNA]</scope>
    <source>
        <strain evidence="6">JCM 21621</strain>
    </source>
</reference>
<keyword evidence="3" id="KW-0443">Lipid metabolism</keyword>
<keyword evidence="4" id="KW-0276">Fatty acid metabolism</keyword>
<accession>A0A1H0Q2R7</accession>
<evidence type="ECO:0000256" key="3">
    <source>
        <dbReference type="ARBA" id="ARBA00023098"/>
    </source>
</evidence>
<keyword evidence="4" id="KW-0275">Fatty acid biosynthesis</keyword>
<proteinExistence type="predicted"/>
<evidence type="ECO:0000256" key="4">
    <source>
        <dbReference type="ARBA" id="ARBA00023160"/>
    </source>
</evidence>
<evidence type="ECO:0000256" key="1">
    <source>
        <dbReference type="ARBA" id="ARBA00022516"/>
    </source>
</evidence>
<keyword evidence="2" id="KW-0378">Hydrolase</keyword>
<evidence type="ECO:0000313" key="6">
    <source>
        <dbReference type="Proteomes" id="UP000242957"/>
    </source>
</evidence>
<dbReference type="GO" id="GO:0008770">
    <property type="term" value="F:[acyl-carrier-protein] phosphodiesterase activity"/>
    <property type="evidence" value="ECO:0007669"/>
    <property type="project" value="InterPro"/>
</dbReference>
<dbReference type="PANTHER" id="PTHR38764:SF1">
    <property type="entry name" value="ACYL CARRIER PROTEIN PHOSPHODIESTERASE"/>
    <property type="match status" value="1"/>
</dbReference>
<dbReference type="PIRSF" id="PIRSF011489">
    <property type="entry name" value="DUF479"/>
    <property type="match status" value="1"/>
</dbReference>
<organism evidence="5 6">
    <name type="scientific">Pseudomonas jinjuensis</name>
    <dbReference type="NCBI Taxonomy" id="198616"/>
    <lineage>
        <taxon>Bacteria</taxon>
        <taxon>Pseudomonadati</taxon>
        <taxon>Pseudomonadota</taxon>
        <taxon>Gammaproteobacteria</taxon>
        <taxon>Pseudomonadales</taxon>
        <taxon>Pseudomonadaceae</taxon>
        <taxon>Pseudomonas</taxon>
    </lineage>
</organism>
<dbReference type="EMBL" id="FNIJ01000022">
    <property type="protein sequence ID" value="SDP10958.1"/>
    <property type="molecule type" value="Genomic_DNA"/>
</dbReference>
<gene>
    <name evidence="5" type="ORF">SAMN05216193_12265</name>
</gene>
<dbReference type="InterPro" id="IPR007431">
    <property type="entry name" value="ACP_PD"/>
</dbReference>
<evidence type="ECO:0000256" key="2">
    <source>
        <dbReference type="ARBA" id="ARBA00022801"/>
    </source>
</evidence>
<dbReference type="GO" id="GO:0006633">
    <property type="term" value="P:fatty acid biosynthetic process"/>
    <property type="evidence" value="ECO:0007669"/>
    <property type="project" value="UniProtKB-KW"/>
</dbReference>
<keyword evidence="6" id="KW-1185">Reference proteome</keyword>